<evidence type="ECO:0000256" key="8">
    <source>
        <dbReference type="ARBA" id="ARBA00022964"/>
    </source>
</evidence>
<evidence type="ECO:0000256" key="4">
    <source>
        <dbReference type="ARBA" id="ARBA00008654"/>
    </source>
</evidence>
<dbReference type="EMBL" id="CAJNOU010000125">
    <property type="protein sequence ID" value="CAF0877126.1"/>
    <property type="molecule type" value="Genomic_DNA"/>
</dbReference>
<evidence type="ECO:0000256" key="1">
    <source>
        <dbReference type="ARBA" id="ARBA00001954"/>
    </source>
</evidence>
<dbReference type="PANTHER" id="PTHR10696">
    <property type="entry name" value="GAMMA-BUTYROBETAINE HYDROXYLASE-RELATED"/>
    <property type="match status" value="1"/>
</dbReference>
<dbReference type="EC" id="1.14.11.8" evidence="5"/>
<dbReference type="InterPro" id="IPR050411">
    <property type="entry name" value="AlphaKG_dependent_hydroxylases"/>
</dbReference>
<evidence type="ECO:0000313" key="20">
    <source>
        <dbReference type="Proteomes" id="UP000663882"/>
    </source>
</evidence>
<comment type="cofactor">
    <cofactor evidence="1">
        <name>Fe(2+)</name>
        <dbReference type="ChEBI" id="CHEBI:29033"/>
    </cofactor>
</comment>
<evidence type="ECO:0000256" key="2">
    <source>
        <dbReference type="ARBA" id="ARBA00001961"/>
    </source>
</evidence>
<evidence type="ECO:0000256" key="6">
    <source>
        <dbReference type="ARBA" id="ARBA00022723"/>
    </source>
</evidence>
<evidence type="ECO:0000313" key="19">
    <source>
        <dbReference type="EMBL" id="CAF0877126.1"/>
    </source>
</evidence>
<organism evidence="18 20">
    <name type="scientific">Rotaria sordida</name>
    <dbReference type="NCBI Taxonomy" id="392033"/>
    <lineage>
        <taxon>Eukaryota</taxon>
        <taxon>Metazoa</taxon>
        <taxon>Spiralia</taxon>
        <taxon>Gnathifera</taxon>
        <taxon>Rotifera</taxon>
        <taxon>Eurotatoria</taxon>
        <taxon>Bdelloidea</taxon>
        <taxon>Philodinida</taxon>
        <taxon>Philodinidae</taxon>
        <taxon>Rotaria</taxon>
    </lineage>
</organism>
<keyword evidence="8" id="KW-0223">Dioxygenase</keyword>
<dbReference type="PANTHER" id="PTHR10696:SF51">
    <property type="entry name" value="TRIMETHYLLYSINE DIOXYGENASE, MITOCHONDRIAL"/>
    <property type="match status" value="1"/>
</dbReference>
<dbReference type="Pfam" id="PF06155">
    <property type="entry name" value="GBBH-like_N"/>
    <property type="match status" value="1"/>
</dbReference>
<evidence type="ECO:0000256" key="7">
    <source>
        <dbReference type="ARBA" id="ARBA00022873"/>
    </source>
</evidence>
<keyword evidence="10" id="KW-0408">Iron</keyword>
<accession>A0A813TJJ1</accession>
<keyword evidence="9" id="KW-0560">Oxidoreductase</keyword>
<comment type="function">
    <text evidence="14">Converts trimethyllysine (TML) into hydroxytrimethyllysine (HTML).</text>
</comment>
<comment type="similarity">
    <text evidence="4">Belongs to the gamma-BBH/TMLD family.</text>
</comment>
<dbReference type="UniPathway" id="UPA00118"/>
<reference evidence="18" key="1">
    <citation type="submission" date="2021-02" db="EMBL/GenBank/DDBJ databases">
        <authorList>
            <person name="Nowell W R."/>
        </authorList>
    </citation>
    <scope>NUCLEOTIDE SEQUENCE</scope>
</reference>
<dbReference type="GO" id="GO:0050353">
    <property type="term" value="F:trimethyllysine dioxygenase activity"/>
    <property type="evidence" value="ECO:0007669"/>
    <property type="project" value="UniProtKB-EC"/>
</dbReference>
<dbReference type="InterPro" id="IPR003819">
    <property type="entry name" value="TauD/TfdA-like"/>
</dbReference>
<dbReference type="Proteomes" id="UP000663889">
    <property type="component" value="Unassembled WGS sequence"/>
</dbReference>
<sequence>MTTIKYIRPFLRFVHGSLPSNSQRFLHVERRKDHLRLIDKNDTIDFHYIWLRHNCFEIGKSIHPQTGERIVDCAEIPSTIEPEHVELIDNEQKLKIVWSKDHTSLFDLSYLLANAYGKNRIETKKPQTKIEDIEFIYNKNEYDTYLRNCAERLKKFGLVVVRQRGLDTEELINDFLPHGASVVETHFGRIEDLRTDNTTNQNTDQLGYTNAAINLHTDQPFIADPPGMQLLQCISRADIGGSNTFVNAGDAALYLREINPNAYYLLTTIPVHFHRKQKQFESIHIGPIIETENDKIKQVRHSYFTLAPFHFPFWLTTAYYNAYRVYASILYDPQCQYKVALNRGDFVLYDNYKMLHAREAFTGPRHLRGIYFRQTDVWKKLENYGKDKNVLCKK</sequence>
<dbReference type="InterPro" id="IPR038492">
    <property type="entry name" value="GBBH-like_N_sf"/>
</dbReference>
<feature type="domain" description="TauD/TfdA-like" evidence="16">
    <location>
        <begin position="151"/>
        <end position="371"/>
    </location>
</feature>
<dbReference type="GO" id="GO:0046872">
    <property type="term" value="F:metal ion binding"/>
    <property type="evidence" value="ECO:0007669"/>
    <property type="project" value="UniProtKB-KW"/>
</dbReference>
<evidence type="ECO:0000259" key="17">
    <source>
        <dbReference type="Pfam" id="PF06155"/>
    </source>
</evidence>
<feature type="domain" description="Gamma-butyrobetaine hydroxylase-like N-terminal" evidence="17">
    <location>
        <begin position="30"/>
        <end position="111"/>
    </location>
</feature>
<evidence type="ECO:0000256" key="3">
    <source>
        <dbReference type="ARBA" id="ARBA00005022"/>
    </source>
</evidence>
<evidence type="ECO:0000256" key="13">
    <source>
        <dbReference type="ARBA" id="ARBA00032283"/>
    </source>
</evidence>
<evidence type="ECO:0000256" key="11">
    <source>
        <dbReference type="ARBA" id="ARBA00030363"/>
    </source>
</evidence>
<name>A0A813TJJ1_9BILA</name>
<dbReference type="Gene3D" id="3.30.2020.30">
    <property type="match status" value="1"/>
</dbReference>
<dbReference type="Proteomes" id="UP000663882">
    <property type="component" value="Unassembled WGS sequence"/>
</dbReference>
<dbReference type="Gene3D" id="3.60.130.10">
    <property type="entry name" value="Clavaminate synthase-like"/>
    <property type="match status" value="1"/>
</dbReference>
<dbReference type="InterPro" id="IPR010376">
    <property type="entry name" value="GBBH-like_N"/>
</dbReference>
<evidence type="ECO:0000256" key="9">
    <source>
        <dbReference type="ARBA" id="ARBA00023002"/>
    </source>
</evidence>
<evidence type="ECO:0000256" key="10">
    <source>
        <dbReference type="ARBA" id="ARBA00023004"/>
    </source>
</evidence>
<dbReference type="Pfam" id="PF02668">
    <property type="entry name" value="TauD"/>
    <property type="match status" value="1"/>
</dbReference>
<dbReference type="SUPFAM" id="SSF51197">
    <property type="entry name" value="Clavaminate synthase-like"/>
    <property type="match status" value="1"/>
</dbReference>
<evidence type="ECO:0000259" key="16">
    <source>
        <dbReference type="Pfam" id="PF02668"/>
    </source>
</evidence>
<keyword evidence="7" id="KW-0124">Carnitine biosynthesis</keyword>
<comment type="catalytic activity">
    <reaction evidence="15">
        <text>N(6),N(6),N(6)-trimethyl-L-lysine + 2-oxoglutarate + O2 = (3S)-3-hydroxy-N(6),N(6),N(6)-trimethyl-L-lysine + succinate + CO2</text>
        <dbReference type="Rhea" id="RHEA:14181"/>
        <dbReference type="ChEBI" id="CHEBI:15379"/>
        <dbReference type="ChEBI" id="CHEBI:16526"/>
        <dbReference type="ChEBI" id="CHEBI:16810"/>
        <dbReference type="ChEBI" id="CHEBI:30031"/>
        <dbReference type="ChEBI" id="CHEBI:58100"/>
        <dbReference type="ChEBI" id="CHEBI:141499"/>
        <dbReference type="EC" id="1.14.11.8"/>
    </reaction>
</comment>
<comment type="pathway">
    <text evidence="3">Amine and polyamine biosynthesis; carnitine biosynthesis.</text>
</comment>
<dbReference type="GO" id="GO:0045329">
    <property type="term" value="P:carnitine biosynthetic process"/>
    <property type="evidence" value="ECO:0007669"/>
    <property type="project" value="UniProtKB-UniPathway"/>
</dbReference>
<dbReference type="GO" id="GO:0005739">
    <property type="term" value="C:mitochondrion"/>
    <property type="evidence" value="ECO:0007669"/>
    <property type="project" value="TreeGrafter"/>
</dbReference>
<evidence type="ECO:0000256" key="14">
    <source>
        <dbReference type="ARBA" id="ARBA00046008"/>
    </source>
</evidence>
<proteinExistence type="inferred from homology"/>
<protein>
    <recommendedName>
        <fullName evidence="5">trimethyllysine dioxygenase</fullName>
        <ecNumber evidence="5">1.14.11.8</ecNumber>
    </recommendedName>
    <alternativeName>
        <fullName evidence="12">Epsilon-trimethyllysine 2-oxoglutarate dioxygenase</fullName>
    </alternativeName>
    <alternativeName>
        <fullName evidence="11">TML hydroxylase</fullName>
    </alternativeName>
    <alternativeName>
        <fullName evidence="13">TML-alpha-ketoglutarate dioxygenase</fullName>
    </alternativeName>
</protein>
<dbReference type="InterPro" id="IPR042098">
    <property type="entry name" value="TauD-like_sf"/>
</dbReference>
<dbReference type="AlphaFoldDB" id="A0A813TJJ1"/>
<dbReference type="EMBL" id="CAJNOO010000119">
    <property type="protein sequence ID" value="CAF0813533.1"/>
    <property type="molecule type" value="Genomic_DNA"/>
</dbReference>
<gene>
    <name evidence="18" type="ORF">RFH988_LOCUS4556</name>
    <name evidence="19" type="ORF">SEV965_LOCUS4425</name>
</gene>
<evidence type="ECO:0000256" key="12">
    <source>
        <dbReference type="ARBA" id="ARBA00031778"/>
    </source>
</evidence>
<comment type="cofactor">
    <cofactor evidence="2">
        <name>L-ascorbate</name>
        <dbReference type="ChEBI" id="CHEBI:38290"/>
    </cofactor>
</comment>
<evidence type="ECO:0000256" key="15">
    <source>
        <dbReference type="ARBA" id="ARBA00049334"/>
    </source>
</evidence>
<comment type="caution">
    <text evidence="18">The sequence shown here is derived from an EMBL/GenBank/DDBJ whole genome shotgun (WGS) entry which is preliminary data.</text>
</comment>
<dbReference type="OrthoDB" id="406634at2759"/>
<keyword evidence="6" id="KW-0479">Metal-binding</keyword>
<evidence type="ECO:0000256" key="5">
    <source>
        <dbReference type="ARBA" id="ARBA00012267"/>
    </source>
</evidence>
<evidence type="ECO:0000313" key="18">
    <source>
        <dbReference type="EMBL" id="CAF0813533.1"/>
    </source>
</evidence>